<dbReference type="RefSeq" id="WP_209480851.1">
    <property type="nucleotide sequence ID" value="NZ_JAGGKK010000011.1"/>
</dbReference>
<evidence type="ECO:0000313" key="2">
    <source>
        <dbReference type="Proteomes" id="UP001519328"/>
    </source>
</evidence>
<dbReference type="EMBL" id="JAGGKK010000011">
    <property type="protein sequence ID" value="MBP1949350.1"/>
    <property type="molecule type" value="Genomic_DNA"/>
</dbReference>
<proteinExistence type="predicted"/>
<keyword evidence="2" id="KW-1185">Reference proteome</keyword>
<gene>
    <name evidence="1" type="ORF">J2Z82_002287</name>
</gene>
<comment type="caution">
    <text evidence="1">The sequence shown here is derived from an EMBL/GenBank/DDBJ whole genome shotgun (WGS) entry which is preliminary data.</text>
</comment>
<accession>A0ABS4HEI7</accession>
<sequence>MINANKVFIDSMKLLRKNYPLFRFIMERDIVWTLQKELDDIIRKENLSLKVYNDYPMIKGQRRSLSTDLVLLNDLNEVELAVEFKYEPSHRRREYTNGKFPVTGRKGILNDITRIKEFTDSTKAKTAHAIFIDEGSYLYNRIKPDNFQSKWIKWGNYNSELLDVSVLWTTVNGTEIDN</sequence>
<protein>
    <recommendedName>
        <fullName evidence="3">Restriction endonuclease</fullName>
    </recommendedName>
</protein>
<evidence type="ECO:0008006" key="3">
    <source>
        <dbReference type="Google" id="ProtNLM"/>
    </source>
</evidence>
<evidence type="ECO:0000313" key="1">
    <source>
        <dbReference type="EMBL" id="MBP1949350.1"/>
    </source>
</evidence>
<reference evidence="1 2" key="1">
    <citation type="submission" date="2021-03" db="EMBL/GenBank/DDBJ databases">
        <title>Genomic Encyclopedia of Type Strains, Phase IV (KMG-IV): sequencing the most valuable type-strain genomes for metagenomic binning, comparative biology and taxonomic classification.</title>
        <authorList>
            <person name="Goeker M."/>
        </authorList>
    </citation>
    <scope>NUCLEOTIDE SEQUENCE [LARGE SCALE GENOMIC DNA]</scope>
    <source>
        <strain evidence="1 2">DSM 21085</strain>
    </source>
</reference>
<name>A0ABS4HEI7_9BACI</name>
<dbReference type="Proteomes" id="UP001519328">
    <property type="component" value="Unassembled WGS sequence"/>
</dbReference>
<organism evidence="1 2">
    <name type="scientific">Virgibacillus litoralis</name>
    <dbReference type="NCBI Taxonomy" id="578221"/>
    <lineage>
        <taxon>Bacteria</taxon>
        <taxon>Bacillati</taxon>
        <taxon>Bacillota</taxon>
        <taxon>Bacilli</taxon>
        <taxon>Bacillales</taxon>
        <taxon>Bacillaceae</taxon>
        <taxon>Virgibacillus</taxon>
    </lineage>
</organism>